<proteinExistence type="predicted"/>
<dbReference type="AlphaFoldDB" id="A0A840W1P6"/>
<feature type="region of interest" description="Disordered" evidence="5">
    <location>
        <begin position="1"/>
        <end position="21"/>
    </location>
</feature>
<dbReference type="Pfam" id="PF00440">
    <property type="entry name" value="TetR_N"/>
    <property type="match status" value="1"/>
</dbReference>
<dbReference type="InterPro" id="IPR001647">
    <property type="entry name" value="HTH_TetR"/>
</dbReference>
<comment type="caution">
    <text evidence="7">The sequence shown here is derived from an EMBL/GenBank/DDBJ whole genome shotgun (WGS) entry which is preliminary data.</text>
</comment>
<evidence type="ECO:0000256" key="3">
    <source>
        <dbReference type="ARBA" id="ARBA00023163"/>
    </source>
</evidence>
<dbReference type="Pfam" id="PF02909">
    <property type="entry name" value="TetR_C_1"/>
    <property type="match status" value="1"/>
</dbReference>
<keyword evidence="8" id="KW-1185">Reference proteome</keyword>
<evidence type="ECO:0000313" key="8">
    <source>
        <dbReference type="Proteomes" id="UP000579647"/>
    </source>
</evidence>
<protein>
    <submittedName>
        <fullName evidence="7">AcrR family transcriptional regulator</fullName>
    </submittedName>
</protein>
<dbReference type="GO" id="GO:0003700">
    <property type="term" value="F:DNA-binding transcription factor activity"/>
    <property type="evidence" value="ECO:0007669"/>
    <property type="project" value="TreeGrafter"/>
</dbReference>
<dbReference type="InterPro" id="IPR050109">
    <property type="entry name" value="HTH-type_TetR-like_transc_reg"/>
</dbReference>
<evidence type="ECO:0000256" key="2">
    <source>
        <dbReference type="ARBA" id="ARBA00023125"/>
    </source>
</evidence>
<dbReference type="InterPro" id="IPR036271">
    <property type="entry name" value="Tet_transcr_reg_TetR-rel_C_sf"/>
</dbReference>
<evidence type="ECO:0000259" key="6">
    <source>
        <dbReference type="PROSITE" id="PS50977"/>
    </source>
</evidence>
<dbReference type="SUPFAM" id="SSF48498">
    <property type="entry name" value="Tetracyclin repressor-like, C-terminal domain"/>
    <property type="match status" value="1"/>
</dbReference>
<dbReference type="GO" id="GO:0045892">
    <property type="term" value="P:negative regulation of DNA-templated transcription"/>
    <property type="evidence" value="ECO:0007669"/>
    <property type="project" value="InterPro"/>
</dbReference>
<evidence type="ECO:0000313" key="7">
    <source>
        <dbReference type="EMBL" id="MBB5489992.1"/>
    </source>
</evidence>
<organism evidence="7 8">
    <name type="scientific">Nocardiopsis metallicus</name>
    <dbReference type="NCBI Taxonomy" id="179819"/>
    <lineage>
        <taxon>Bacteria</taxon>
        <taxon>Bacillati</taxon>
        <taxon>Actinomycetota</taxon>
        <taxon>Actinomycetes</taxon>
        <taxon>Streptosporangiales</taxon>
        <taxon>Nocardiopsidaceae</taxon>
        <taxon>Nocardiopsis</taxon>
    </lineage>
</organism>
<keyword evidence="3" id="KW-0804">Transcription</keyword>
<sequence length="230" mass="24669">MTEEPRTVWSRPERGTRGPAPLRDRAQITAVAIELADAGGLAAVSMRQVAKRLGTGPASLYRYVSTRDELLDLMADAAAGEIDLGDPLSGDPVEDLAVLASRAKQVHLSHPWLLDLSAAPTLGPRGMDYLERSLLALAPTSLPYPAQLETIGLVNGMVTLFARTELSRQHPPADPRRAHGSYLASAATEERHPLITAALAHGTGTEAPQNTHVLFERLVRRVLTGLVDSP</sequence>
<reference evidence="7 8" key="1">
    <citation type="submission" date="2020-08" db="EMBL/GenBank/DDBJ databases">
        <title>Sequencing the genomes of 1000 actinobacteria strains.</title>
        <authorList>
            <person name="Klenk H.-P."/>
        </authorList>
    </citation>
    <scope>NUCLEOTIDE SEQUENCE [LARGE SCALE GENOMIC DNA]</scope>
    <source>
        <strain evidence="7 8">DSM 44598</strain>
    </source>
</reference>
<dbReference type="Gene3D" id="1.10.357.10">
    <property type="entry name" value="Tetracycline Repressor, domain 2"/>
    <property type="match status" value="1"/>
</dbReference>
<feature type="domain" description="HTH tetR-type" evidence="6">
    <location>
        <begin position="22"/>
        <end position="82"/>
    </location>
</feature>
<keyword evidence="1" id="KW-0805">Transcription regulation</keyword>
<gene>
    <name evidence="7" type="ORF">HNR07_001129</name>
</gene>
<dbReference type="PANTHER" id="PTHR30055">
    <property type="entry name" value="HTH-TYPE TRANSCRIPTIONAL REGULATOR RUTR"/>
    <property type="match status" value="1"/>
</dbReference>
<dbReference type="InterPro" id="IPR004111">
    <property type="entry name" value="Repressor_TetR_C"/>
</dbReference>
<dbReference type="InterPro" id="IPR009057">
    <property type="entry name" value="Homeodomain-like_sf"/>
</dbReference>
<evidence type="ECO:0000256" key="5">
    <source>
        <dbReference type="SAM" id="MobiDB-lite"/>
    </source>
</evidence>
<dbReference type="SUPFAM" id="SSF46689">
    <property type="entry name" value="Homeodomain-like"/>
    <property type="match status" value="1"/>
</dbReference>
<dbReference type="Gene3D" id="1.10.10.60">
    <property type="entry name" value="Homeodomain-like"/>
    <property type="match status" value="1"/>
</dbReference>
<dbReference type="RefSeq" id="WP_184362774.1">
    <property type="nucleotide sequence ID" value="NZ_BAAAKM010000103.1"/>
</dbReference>
<keyword evidence="2 4" id="KW-0238">DNA-binding</keyword>
<dbReference type="EMBL" id="JACHDO010000001">
    <property type="protein sequence ID" value="MBB5489992.1"/>
    <property type="molecule type" value="Genomic_DNA"/>
</dbReference>
<dbReference type="PANTHER" id="PTHR30055:SF151">
    <property type="entry name" value="TRANSCRIPTIONAL REGULATORY PROTEIN"/>
    <property type="match status" value="1"/>
</dbReference>
<dbReference type="GO" id="GO:0000976">
    <property type="term" value="F:transcription cis-regulatory region binding"/>
    <property type="evidence" value="ECO:0007669"/>
    <property type="project" value="TreeGrafter"/>
</dbReference>
<name>A0A840W1P6_9ACTN</name>
<evidence type="ECO:0000256" key="1">
    <source>
        <dbReference type="ARBA" id="ARBA00023015"/>
    </source>
</evidence>
<dbReference type="Proteomes" id="UP000579647">
    <property type="component" value="Unassembled WGS sequence"/>
</dbReference>
<dbReference type="PROSITE" id="PS50977">
    <property type="entry name" value="HTH_TETR_2"/>
    <property type="match status" value="1"/>
</dbReference>
<accession>A0A840W1P6</accession>
<evidence type="ECO:0000256" key="4">
    <source>
        <dbReference type="PROSITE-ProRule" id="PRU00335"/>
    </source>
</evidence>
<feature type="DNA-binding region" description="H-T-H motif" evidence="4">
    <location>
        <begin position="45"/>
        <end position="64"/>
    </location>
</feature>